<reference evidence="1" key="1">
    <citation type="submission" date="2021-09" db="EMBL/GenBank/DDBJ databases">
        <authorList>
            <consortium name="AG Swart"/>
            <person name="Singh M."/>
            <person name="Singh A."/>
            <person name="Seah K."/>
            <person name="Emmerich C."/>
        </authorList>
    </citation>
    <scope>NUCLEOTIDE SEQUENCE</scope>
    <source>
        <strain evidence="1">ATCC30299</strain>
    </source>
</reference>
<accession>A0AAU9K4E0</accession>
<sequence>MYYLRSALQYLGLQNTSEKVYNVDETLSKKNDDFIENNHRKLMSLADTLYNFGLVGGGVEKEVFKQKCIELASLFILSLRCYPQTRECDEEMAVLYMLTCLNYNIKDLFDDEFMKRWSEWSFGDFEIMFYRKSAVYTVSRLIRGETPVFLEAELKERNSIDFKTYIDSYGNRFPSDNNLLDIN</sequence>
<evidence type="ECO:0000313" key="2">
    <source>
        <dbReference type="Proteomes" id="UP001162131"/>
    </source>
</evidence>
<keyword evidence="2" id="KW-1185">Reference proteome</keyword>
<dbReference type="EMBL" id="CAJZBQ010000058">
    <property type="protein sequence ID" value="CAG9334672.1"/>
    <property type="molecule type" value="Genomic_DNA"/>
</dbReference>
<name>A0AAU9K4E0_9CILI</name>
<dbReference type="AlphaFoldDB" id="A0AAU9K4E0"/>
<gene>
    <name evidence="1" type="ORF">BSTOLATCC_MIC61278</name>
</gene>
<dbReference type="Proteomes" id="UP001162131">
    <property type="component" value="Unassembled WGS sequence"/>
</dbReference>
<proteinExistence type="predicted"/>
<organism evidence="1 2">
    <name type="scientific">Blepharisma stoltei</name>
    <dbReference type="NCBI Taxonomy" id="1481888"/>
    <lineage>
        <taxon>Eukaryota</taxon>
        <taxon>Sar</taxon>
        <taxon>Alveolata</taxon>
        <taxon>Ciliophora</taxon>
        <taxon>Postciliodesmatophora</taxon>
        <taxon>Heterotrichea</taxon>
        <taxon>Heterotrichida</taxon>
        <taxon>Blepharismidae</taxon>
        <taxon>Blepharisma</taxon>
    </lineage>
</organism>
<protein>
    <submittedName>
        <fullName evidence="1">Uncharacterized protein</fullName>
    </submittedName>
</protein>
<comment type="caution">
    <text evidence="1">The sequence shown here is derived from an EMBL/GenBank/DDBJ whole genome shotgun (WGS) entry which is preliminary data.</text>
</comment>
<evidence type="ECO:0000313" key="1">
    <source>
        <dbReference type="EMBL" id="CAG9334672.1"/>
    </source>
</evidence>